<dbReference type="Proteomes" id="UP000606194">
    <property type="component" value="Unassembled WGS sequence"/>
</dbReference>
<sequence length="72" mass="7627">MELIQYAERIGFDSAWASEVYGSDAITPMAYLAAKTERIRLGTAIMQAAGRPPAMCAMQVQTVDAMAGAIGS</sequence>
<dbReference type="EMBL" id="BMTL01000051">
    <property type="protein sequence ID" value="GGS27130.1"/>
    <property type="molecule type" value="Genomic_DNA"/>
</dbReference>
<dbReference type="Pfam" id="PF00296">
    <property type="entry name" value="Bac_luciferase"/>
    <property type="match status" value="1"/>
</dbReference>
<accession>A0A918GB88</accession>
<organism evidence="2 3">
    <name type="scientific">Streptomyces humidus</name>
    <dbReference type="NCBI Taxonomy" id="52259"/>
    <lineage>
        <taxon>Bacteria</taxon>
        <taxon>Bacillati</taxon>
        <taxon>Actinomycetota</taxon>
        <taxon>Actinomycetes</taxon>
        <taxon>Kitasatosporales</taxon>
        <taxon>Streptomycetaceae</taxon>
        <taxon>Streptomyces</taxon>
    </lineage>
</organism>
<dbReference type="AlphaFoldDB" id="A0A918GB88"/>
<dbReference type="InterPro" id="IPR036661">
    <property type="entry name" value="Luciferase-like_sf"/>
</dbReference>
<protein>
    <recommendedName>
        <fullName evidence="1">Luciferase-like domain-containing protein</fullName>
    </recommendedName>
</protein>
<dbReference type="GO" id="GO:0016705">
    <property type="term" value="F:oxidoreductase activity, acting on paired donors, with incorporation or reduction of molecular oxygen"/>
    <property type="evidence" value="ECO:0007669"/>
    <property type="project" value="InterPro"/>
</dbReference>
<evidence type="ECO:0000313" key="2">
    <source>
        <dbReference type="EMBL" id="GGS27130.1"/>
    </source>
</evidence>
<dbReference type="Gene3D" id="3.20.20.30">
    <property type="entry name" value="Luciferase-like domain"/>
    <property type="match status" value="1"/>
</dbReference>
<evidence type="ECO:0000259" key="1">
    <source>
        <dbReference type="Pfam" id="PF00296"/>
    </source>
</evidence>
<name>A0A918GB88_9ACTN</name>
<proteinExistence type="predicted"/>
<dbReference type="SUPFAM" id="SSF51679">
    <property type="entry name" value="Bacterial luciferase-like"/>
    <property type="match status" value="1"/>
</dbReference>
<keyword evidence="3" id="KW-1185">Reference proteome</keyword>
<evidence type="ECO:0000313" key="3">
    <source>
        <dbReference type="Proteomes" id="UP000606194"/>
    </source>
</evidence>
<gene>
    <name evidence="2" type="ORF">GCM10010269_77170</name>
</gene>
<dbReference type="InterPro" id="IPR011251">
    <property type="entry name" value="Luciferase-like_dom"/>
</dbReference>
<reference evidence="2" key="2">
    <citation type="submission" date="2020-09" db="EMBL/GenBank/DDBJ databases">
        <authorList>
            <person name="Sun Q."/>
            <person name="Ohkuma M."/>
        </authorList>
    </citation>
    <scope>NUCLEOTIDE SEQUENCE</scope>
    <source>
        <strain evidence="2">JCM 4386</strain>
    </source>
</reference>
<comment type="caution">
    <text evidence="2">The sequence shown here is derived from an EMBL/GenBank/DDBJ whole genome shotgun (WGS) entry which is preliminary data.</text>
</comment>
<feature type="domain" description="Luciferase-like" evidence="1">
    <location>
        <begin position="2"/>
        <end position="67"/>
    </location>
</feature>
<reference evidence="2" key="1">
    <citation type="journal article" date="2014" name="Int. J. Syst. Evol. Microbiol.">
        <title>Complete genome sequence of Corynebacterium casei LMG S-19264T (=DSM 44701T), isolated from a smear-ripened cheese.</title>
        <authorList>
            <consortium name="US DOE Joint Genome Institute (JGI-PGF)"/>
            <person name="Walter F."/>
            <person name="Albersmeier A."/>
            <person name="Kalinowski J."/>
            <person name="Ruckert C."/>
        </authorList>
    </citation>
    <scope>NUCLEOTIDE SEQUENCE</scope>
    <source>
        <strain evidence="2">JCM 4386</strain>
    </source>
</reference>